<evidence type="ECO:0000313" key="2">
    <source>
        <dbReference type="EMBL" id="KAH7028817.1"/>
    </source>
</evidence>
<proteinExistence type="predicted"/>
<dbReference type="RefSeq" id="XP_046011105.1">
    <property type="nucleotide sequence ID" value="XM_046154129.1"/>
</dbReference>
<protein>
    <submittedName>
        <fullName evidence="2">Uncharacterized protein</fullName>
    </submittedName>
</protein>
<dbReference type="AlphaFoldDB" id="A0A9P8Y3B0"/>
<feature type="region of interest" description="Disordered" evidence="1">
    <location>
        <begin position="68"/>
        <end position="90"/>
    </location>
</feature>
<name>A0A9P8Y3B0_9PEZI</name>
<sequence length="90" mass="9942">MHIDLIWCVPSTLLTVSNAISRGMYRGGEKSWRVRVRHTTLPQSEDNPSRRPHRSVPGIAAKTQLEQHFGTPVSSDPHSLATLVVSSTPT</sequence>
<accession>A0A9P8Y3B0</accession>
<dbReference type="Proteomes" id="UP000756346">
    <property type="component" value="Unassembled WGS sequence"/>
</dbReference>
<gene>
    <name evidence="2" type="ORF">B0I36DRAFT_324609</name>
</gene>
<dbReference type="GeneID" id="70183675"/>
<keyword evidence="3" id="KW-1185">Reference proteome</keyword>
<comment type="caution">
    <text evidence="2">The sequence shown here is derived from an EMBL/GenBank/DDBJ whole genome shotgun (WGS) entry which is preliminary data.</text>
</comment>
<organism evidence="2 3">
    <name type="scientific">Microdochium trichocladiopsis</name>
    <dbReference type="NCBI Taxonomy" id="1682393"/>
    <lineage>
        <taxon>Eukaryota</taxon>
        <taxon>Fungi</taxon>
        <taxon>Dikarya</taxon>
        <taxon>Ascomycota</taxon>
        <taxon>Pezizomycotina</taxon>
        <taxon>Sordariomycetes</taxon>
        <taxon>Xylariomycetidae</taxon>
        <taxon>Xylariales</taxon>
        <taxon>Microdochiaceae</taxon>
        <taxon>Microdochium</taxon>
    </lineage>
</organism>
<dbReference type="EMBL" id="JAGTJQ010000006">
    <property type="protein sequence ID" value="KAH7028817.1"/>
    <property type="molecule type" value="Genomic_DNA"/>
</dbReference>
<evidence type="ECO:0000313" key="3">
    <source>
        <dbReference type="Proteomes" id="UP000756346"/>
    </source>
</evidence>
<reference evidence="2" key="1">
    <citation type="journal article" date="2021" name="Nat. Commun.">
        <title>Genetic determinants of endophytism in the Arabidopsis root mycobiome.</title>
        <authorList>
            <person name="Mesny F."/>
            <person name="Miyauchi S."/>
            <person name="Thiergart T."/>
            <person name="Pickel B."/>
            <person name="Atanasova L."/>
            <person name="Karlsson M."/>
            <person name="Huettel B."/>
            <person name="Barry K.W."/>
            <person name="Haridas S."/>
            <person name="Chen C."/>
            <person name="Bauer D."/>
            <person name="Andreopoulos W."/>
            <person name="Pangilinan J."/>
            <person name="LaButti K."/>
            <person name="Riley R."/>
            <person name="Lipzen A."/>
            <person name="Clum A."/>
            <person name="Drula E."/>
            <person name="Henrissat B."/>
            <person name="Kohler A."/>
            <person name="Grigoriev I.V."/>
            <person name="Martin F.M."/>
            <person name="Hacquard S."/>
        </authorList>
    </citation>
    <scope>NUCLEOTIDE SEQUENCE</scope>
    <source>
        <strain evidence="2">MPI-CAGE-CH-0230</strain>
    </source>
</reference>
<evidence type="ECO:0000256" key="1">
    <source>
        <dbReference type="SAM" id="MobiDB-lite"/>
    </source>
</evidence>